<dbReference type="Pfam" id="PF15749">
    <property type="entry name" value="MRNIP"/>
    <property type="match status" value="1"/>
</dbReference>
<dbReference type="GO" id="GO:0005634">
    <property type="term" value="C:nucleus"/>
    <property type="evidence" value="ECO:0007669"/>
    <property type="project" value="TreeGrafter"/>
</dbReference>
<evidence type="ECO:0000313" key="3">
    <source>
        <dbReference type="Proteomes" id="UP001318040"/>
    </source>
</evidence>
<gene>
    <name evidence="4" type="primary">MRNIP</name>
</gene>
<dbReference type="GO" id="GO:0007095">
    <property type="term" value="P:mitotic G2 DNA damage checkpoint signaling"/>
    <property type="evidence" value="ECO:0007669"/>
    <property type="project" value="TreeGrafter"/>
</dbReference>
<evidence type="ECO:0000313" key="4">
    <source>
        <dbReference type="RefSeq" id="XP_032831785.1"/>
    </source>
</evidence>
<dbReference type="Proteomes" id="UP001318040">
    <property type="component" value="Chromosome 3"/>
</dbReference>
<dbReference type="InterPro" id="IPR032739">
    <property type="entry name" value="MRNIP"/>
</dbReference>
<dbReference type="AlphaFoldDB" id="A0AAJ7XEV9"/>
<sequence>MVDFQVLRCYACGTFQVHQVKSSSKFTCKMCGEKQSVKKVYAVSSGKDCRMIVQQLNRSQGEKHDQRAAGTSDDGSSKDDDDDDCGGNAADREPDVCGDVDAERSTLSSGMWVTGGGPGLWTQLHHVKMLTMTRRLSRSLSTRVSGWGVDAKAEA</sequence>
<dbReference type="InterPro" id="IPR049472">
    <property type="entry name" value="MRNIP_N"/>
</dbReference>
<dbReference type="GO" id="GO:0003682">
    <property type="term" value="F:chromatin binding"/>
    <property type="evidence" value="ECO:0007669"/>
    <property type="project" value="TreeGrafter"/>
</dbReference>
<feature type="domain" description="MRN complex-interacting protein N-terminal" evidence="2">
    <location>
        <begin position="6"/>
        <end position="79"/>
    </location>
</feature>
<accession>A0AAJ7XEV9</accession>
<proteinExistence type="predicted"/>
<reference evidence="4" key="1">
    <citation type="submission" date="2025-08" db="UniProtKB">
        <authorList>
            <consortium name="RefSeq"/>
        </authorList>
    </citation>
    <scope>IDENTIFICATION</scope>
    <source>
        <tissue evidence="4">Sperm</tissue>
    </source>
</reference>
<dbReference type="Gene3D" id="3.90.820.10">
    <property type="entry name" value="Structural Genomics, Unknown Function 30-nov-00 1gh9 Mol_id"/>
    <property type="match status" value="1"/>
</dbReference>
<dbReference type="RefSeq" id="XP_032831785.1">
    <property type="nucleotide sequence ID" value="XM_032975894.1"/>
</dbReference>
<evidence type="ECO:0000259" key="2">
    <source>
        <dbReference type="Pfam" id="PF15749"/>
    </source>
</evidence>
<evidence type="ECO:0000256" key="1">
    <source>
        <dbReference type="SAM" id="MobiDB-lite"/>
    </source>
</evidence>
<protein>
    <submittedName>
        <fullName evidence="4">MRN complex-interacting protein isoform X2</fullName>
    </submittedName>
</protein>
<dbReference type="PANTHER" id="PTHR15863:SF2">
    <property type="entry name" value="MRN COMPLEX-INTERACTING PROTEIN"/>
    <property type="match status" value="1"/>
</dbReference>
<keyword evidence="3" id="KW-1185">Reference proteome</keyword>
<organism evidence="3 4">
    <name type="scientific">Petromyzon marinus</name>
    <name type="common">Sea lamprey</name>
    <dbReference type="NCBI Taxonomy" id="7757"/>
    <lineage>
        <taxon>Eukaryota</taxon>
        <taxon>Metazoa</taxon>
        <taxon>Chordata</taxon>
        <taxon>Craniata</taxon>
        <taxon>Vertebrata</taxon>
        <taxon>Cyclostomata</taxon>
        <taxon>Hyperoartia</taxon>
        <taxon>Petromyzontiformes</taxon>
        <taxon>Petromyzontidae</taxon>
        <taxon>Petromyzon</taxon>
    </lineage>
</organism>
<feature type="region of interest" description="Disordered" evidence="1">
    <location>
        <begin position="56"/>
        <end position="100"/>
    </location>
</feature>
<dbReference type="PANTHER" id="PTHR15863">
    <property type="entry name" value="MRN COMPLEX-INTERACTING PROTEIN"/>
    <property type="match status" value="1"/>
</dbReference>
<name>A0AAJ7XEV9_PETMA</name>
<dbReference type="CTD" id="51149"/>